<evidence type="ECO:0000256" key="2">
    <source>
        <dbReference type="ARBA" id="ARBA00022737"/>
    </source>
</evidence>
<accession>A0A8S1CTV4</accession>
<feature type="region of interest" description="Disordered" evidence="6">
    <location>
        <begin position="1"/>
        <end position="122"/>
    </location>
</feature>
<dbReference type="AlphaFoldDB" id="A0A8S1CTV4"/>
<dbReference type="SMART" id="SM00343">
    <property type="entry name" value="ZnF_C2HC"/>
    <property type="match status" value="4"/>
</dbReference>
<dbReference type="PANTHER" id="PTHR46242">
    <property type="entry name" value="ZINC FINGER CCHC DOMAIN-CONTAINING PROTEIN 9 ZCCHC9"/>
    <property type="match status" value="1"/>
</dbReference>
<dbReference type="PANTHER" id="PTHR46242:SF1">
    <property type="entry name" value="ZINC FINGER CCHC DOMAIN-CONTAINING PROTEIN 9"/>
    <property type="match status" value="1"/>
</dbReference>
<keyword evidence="4" id="KW-0862">Zinc</keyword>
<keyword evidence="2" id="KW-0677">Repeat</keyword>
<dbReference type="Proteomes" id="UP000494165">
    <property type="component" value="Unassembled WGS sequence"/>
</dbReference>
<protein>
    <recommendedName>
        <fullName evidence="7">CCHC-type domain-containing protein</fullName>
    </recommendedName>
</protein>
<proteinExistence type="predicted"/>
<dbReference type="EMBL" id="CADEPI010000060">
    <property type="protein sequence ID" value="CAB3371370.1"/>
    <property type="molecule type" value="Genomic_DNA"/>
</dbReference>
<evidence type="ECO:0000256" key="4">
    <source>
        <dbReference type="ARBA" id="ARBA00022833"/>
    </source>
</evidence>
<feature type="compositionally biased region" description="Basic and acidic residues" evidence="6">
    <location>
        <begin position="1"/>
        <end position="23"/>
    </location>
</feature>
<keyword evidence="1" id="KW-0479">Metal-binding</keyword>
<dbReference type="GO" id="GO:0003676">
    <property type="term" value="F:nucleic acid binding"/>
    <property type="evidence" value="ECO:0007669"/>
    <property type="project" value="InterPro"/>
</dbReference>
<dbReference type="GO" id="GO:0005730">
    <property type="term" value="C:nucleolus"/>
    <property type="evidence" value="ECO:0007669"/>
    <property type="project" value="TreeGrafter"/>
</dbReference>
<name>A0A8S1CTV4_9INSE</name>
<evidence type="ECO:0000313" key="9">
    <source>
        <dbReference type="Proteomes" id="UP000494165"/>
    </source>
</evidence>
<feature type="domain" description="CCHC-type" evidence="7">
    <location>
        <begin position="270"/>
        <end position="285"/>
    </location>
</feature>
<dbReference type="PROSITE" id="PS50158">
    <property type="entry name" value="ZF_CCHC"/>
    <property type="match status" value="3"/>
</dbReference>
<dbReference type="Gene3D" id="4.10.60.10">
    <property type="entry name" value="Zinc finger, CCHC-type"/>
    <property type="match status" value="2"/>
</dbReference>
<feature type="domain" description="CCHC-type" evidence="7">
    <location>
        <begin position="243"/>
        <end position="258"/>
    </location>
</feature>
<dbReference type="Pfam" id="PF00098">
    <property type="entry name" value="zf-CCHC"/>
    <property type="match status" value="3"/>
</dbReference>
<dbReference type="GO" id="GO:0008270">
    <property type="term" value="F:zinc ion binding"/>
    <property type="evidence" value="ECO:0007669"/>
    <property type="project" value="UniProtKB-KW"/>
</dbReference>
<evidence type="ECO:0000313" key="8">
    <source>
        <dbReference type="EMBL" id="CAB3371370.1"/>
    </source>
</evidence>
<evidence type="ECO:0000256" key="1">
    <source>
        <dbReference type="ARBA" id="ARBA00022723"/>
    </source>
</evidence>
<gene>
    <name evidence="8" type="ORF">CLODIP_2_CD05919</name>
</gene>
<keyword evidence="3 5" id="KW-0863">Zinc-finger</keyword>
<dbReference type="OrthoDB" id="3863715at2759"/>
<evidence type="ECO:0000259" key="7">
    <source>
        <dbReference type="PROSITE" id="PS50158"/>
    </source>
</evidence>
<evidence type="ECO:0000256" key="3">
    <source>
        <dbReference type="ARBA" id="ARBA00022771"/>
    </source>
</evidence>
<dbReference type="FunFam" id="4.10.60.10:FF:000091">
    <property type="entry name" value="Zinc finger CCHC-type-containing 9"/>
    <property type="match status" value="1"/>
</dbReference>
<comment type="caution">
    <text evidence="8">The sequence shown here is derived from an EMBL/GenBank/DDBJ whole genome shotgun (WGS) entry which is preliminary data.</text>
</comment>
<feature type="domain" description="CCHC-type" evidence="7">
    <location>
        <begin position="193"/>
        <end position="208"/>
    </location>
</feature>
<evidence type="ECO:0000256" key="5">
    <source>
        <dbReference type="PROSITE-ProRule" id="PRU00047"/>
    </source>
</evidence>
<evidence type="ECO:0000256" key="6">
    <source>
        <dbReference type="SAM" id="MobiDB-lite"/>
    </source>
</evidence>
<dbReference type="InterPro" id="IPR042246">
    <property type="entry name" value="ZCCHC9"/>
</dbReference>
<organism evidence="8 9">
    <name type="scientific">Cloeon dipterum</name>
    <dbReference type="NCBI Taxonomy" id="197152"/>
    <lineage>
        <taxon>Eukaryota</taxon>
        <taxon>Metazoa</taxon>
        <taxon>Ecdysozoa</taxon>
        <taxon>Arthropoda</taxon>
        <taxon>Hexapoda</taxon>
        <taxon>Insecta</taxon>
        <taxon>Pterygota</taxon>
        <taxon>Palaeoptera</taxon>
        <taxon>Ephemeroptera</taxon>
        <taxon>Pisciforma</taxon>
        <taxon>Baetidae</taxon>
        <taxon>Cloeon</taxon>
    </lineage>
</organism>
<reference evidence="8 9" key="1">
    <citation type="submission" date="2020-04" db="EMBL/GenBank/DDBJ databases">
        <authorList>
            <person name="Alioto T."/>
            <person name="Alioto T."/>
            <person name="Gomez Garrido J."/>
        </authorList>
    </citation>
    <scope>NUCLEOTIDE SEQUENCE [LARGE SCALE GENOMIC DNA]</scope>
</reference>
<keyword evidence="9" id="KW-1185">Reference proteome</keyword>
<dbReference type="SUPFAM" id="SSF57756">
    <property type="entry name" value="Retrovirus zinc finger-like domains"/>
    <property type="match status" value="2"/>
</dbReference>
<dbReference type="InterPro" id="IPR001878">
    <property type="entry name" value="Znf_CCHC"/>
</dbReference>
<feature type="compositionally biased region" description="Basic residues" evidence="6">
    <location>
        <begin position="61"/>
        <end position="71"/>
    </location>
</feature>
<dbReference type="InterPro" id="IPR036875">
    <property type="entry name" value="Znf_CCHC_sf"/>
</dbReference>
<sequence length="331" mass="36667">MKKKKNFGERTELAKEKSSDTVGKKKLKLASPSGFSPNLNKVAELEKKIAPDSNDGSTIASKKKMKGKKNKKEPDMSKKTGAVGSNLVSSGGQKFAKPVNQATSKKRRAEKQLEGTDPKRRKPLSETIFVDGRSIEIEIYDGFPVLKEDAARLRELYKKMLKEGIPKAEARKAMKLERRRAEKALSREKKKVCFHCRQAGHMMTDCPKLSSGSCDVCFKCGSTEHKSPQCKVSQGNDFKFSTCFVCGESGHISRQCPDNPRGLYPQGGGCRICGDVTHLKRDCPQLVEERQEKTVRVSSVGNYNSIEDLDEKKPAPAVALGGPKKNKIIKF</sequence>